<organism evidence="2 3">
    <name type="scientific">Pseudonocardia xishanensis</name>
    <dbReference type="NCBI Taxonomy" id="630995"/>
    <lineage>
        <taxon>Bacteria</taxon>
        <taxon>Bacillati</taxon>
        <taxon>Actinomycetota</taxon>
        <taxon>Actinomycetes</taxon>
        <taxon>Pseudonocardiales</taxon>
        <taxon>Pseudonocardiaceae</taxon>
        <taxon>Pseudonocardia</taxon>
    </lineage>
</organism>
<proteinExistence type="predicted"/>
<evidence type="ECO:0008006" key="4">
    <source>
        <dbReference type="Google" id="ProtNLM"/>
    </source>
</evidence>
<gene>
    <name evidence="2" type="ORF">GCM10023175_66250</name>
</gene>
<sequence length="60" mass="6846">MTEPKHEPNLDDVLDPGELAHPDHREHAKTPHPLDDEELEERADRVREALHADGPLHDDS</sequence>
<evidence type="ECO:0000313" key="2">
    <source>
        <dbReference type="EMBL" id="GAA4559041.1"/>
    </source>
</evidence>
<dbReference type="RefSeq" id="WP_345427092.1">
    <property type="nucleotide sequence ID" value="NZ_BAABGT010000117.1"/>
</dbReference>
<comment type="caution">
    <text evidence="2">The sequence shown here is derived from an EMBL/GenBank/DDBJ whole genome shotgun (WGS) entry which is preliminary data.</text>
</comment>
<feature type="region of interest" description="Disordered" evidence="1">
    <location>
        <begin position="1"/>
        <end position="60"/>
    </location>
</feature>
<feature type="compositionally biased region" description="Basic and acidic residues" evidence="1">
    <location>
        <begin position="18"/>
        <end position="34"/>
    </location>
</feature>
<evidence type="ECO:0000256" key="1">
    <source>
        <dbReference type="SAM" id="MobiDB-lite"/>
    </source>
</evidence>
<keyword evidence="3" id="KW-1185">Reference proteome</keyword>
<name>A0ABP8S298_9PSEU</name>
<feature type="compositionally biased region" description="Basic and acidic residues" evidence="1">
    <location>
        <begin position="42"/>
        <end position="60"/>
    </location>
</feature>
<dbReference type="EMBL" id="BAABGT010000117">
    <property type="protein sequence ID" value="GAA4559041.1"/>
    <property type="molecule type" value="Genomic_DNA"/>
</dbReference>
<accession>A0ABP8S298</accession>
<reference evidence="3" key="1">
    <citation type="journal article" date="2019" name="Int. J. Syst. Evol. Microbiol.">
        <title>The Global Catalogue of Microorganisms (GCM) 10K type strain sequencing project: providing services to taxonomists for standard genome sequencing and annotation.</title>
        <authorList>
            <consortium name="The Broad Institute Genomics Platform"/>
            <consortium name="The Broad Institute Genome Sequencing Center for Infectious Disease"/>
            <person name="Wu L."/>
            <person name="Ma J."/>
        </authorList>
    </citation>
    <scope>NUCLEOTIDE SEQUENCE [LARGE SCALE GENOMIC DNA]</scope>
    <source>
        <strain evidence="3">JCM 17906</strain>
    </source>
</reference>
<evidence type="ECO:0000313" key="3">
    <source>
        <dbReference type="Proteomes" id="UP001501598"/>
    </source>
</evidence>
<dbReference type="Proteomes" id="UP001501598">
    <property type="component" value="Unassembled WGS sequence"/>
</dbReference>
<protein>
    <recommendedName>
        <fullName evidence="4">DUF3072 family protein</fullName>
    </recommendedName>
</protein>